<sequence>MASFIVICAFLLVMSVIAEEDYYRKLDRHDESINDLRRRIDKLAEERRMFDEDFRETFNACPCSAGPRGPKGEQGFAGLPGPAGYPGMPGIKGSAFEWKSNDEFCLVIIGESCPNGFSSNDIYDRELSLLSGVITMRSCCK</sequence>
<organism evidence="3 4">
    <name type="scientific">Parascaris equorum</name>
    <name type="common">Equine roundworm</name>
    <dbReference type="NCBI Taxonomy" id="6256"/>
    <lineage>
        <taxon>Eukaryota</taxon>
        <taxon>Metazoa</taxon>
        <taxon>Ecdysozoa</taxon>
        <taxon>Nematoda</taxon>
        <taxon>Chromadorea</taxon>
        <taxon>Rhabditida</taxon>
        <taxon>Spirurina</taxon>
        <taxon>Ascaridomorpha</taxon>
        <taxon>Ascaridoidea</taxon>
        <taxon>Ascarididae</taxon>
        <taxon>Parascaris</taxon>
    </lineage>
</organism>
<evidence type="ECO:0000313" key="3">
    <source>
        <dbReference type="Proteomes" id="UP000887564"/>
    </source>
</evidence>
<dbReference type="AlphaFoldDB" id="A0A914RU43"/>
<dbReference type="WBParaSite" id="PEQ_0000984801-mRNA-1">
    <property type="protein sequence ID" value="PEQ_0000984801-mRNA-1"/>
    <property type="gene ID" value="PEQ_0000984801"/>
</dbReference>
<keyword evidence="3" id="KW-1185">Reference proteome</keyword>
<evidence type="ECO:0000313" key="4">
    <source>
        <dbReference type="WBParaSite" id="PEQ_0000984801-mRNA-1"/>
    </source>
</evidence>
<feature type="chain" id="PRO_5037203754" evidence="2">
    <location>
        <begin position="19"/>
        <end position="141"/>
    </location>
</feature>
<keyword evidence="1" id="KW-0175">Coiled coil</keyword>
<proteinExistence type="predicted"/>
<protein>
    <submittedName>
        <fullName evidence="4">Uncharacterized protein</fullName>
    </submittedName>
</protein>
<keyword evidence="2" id="KW-0732">Signal</keyword>
<reference evidence="4" key="1">
    <citation type="submission" date="2022-11" db="UniProtKB">
        <authorList>
            <consortium name="WormBaseParasite"/>
        </authorList>
    </citation>
    <scope>IDENTIFICATION</scope>
</reference>
<accession>A0A914RU43</accession>
<evidence type="ECO:0000256" key="2">
    <source>
        <dbReference type="SAM" id="SignalP"/>
    </source>
</evidence>
<evidence type="ECO:0000256" key="1">
    <source>
        <dbReference type="SAM" id="Coils"/>
    </source>
</evidence>
<feature type="signal peptide" evidence="2">
    <location>
        <begin position="1"/>
        <end position="18"/>
    </location>
</feature>
<feature type="coiled-coil region" evidence="1">
    <location>
        <begin position="26"/>
        <end position="53"/>
    </location>
</feature>
<dbReference type="Gene3D" id="1.20.5.320">
    <property type="entry name" value="6-Phosphogluconate Dehydrogenase, domain 3"/>
    <property type="match status" value="1"/>
</dbReference>
<name>A0A914RU43_PAREQ</name>
<dbReference type="Proteomes" id="UP000887564">
    <property type="component" value="Unplaced"/>
</dbReference>